<organism evidence="2 3">
    <name type="scientific">Vineibacter terrae</name>
    <dbReference type="NCBI Taxonomy" id="2586908"/>
    <lineage>
        <taxon>Bacteria</taxon>
        <taxon>Pseudomonadati</taxon>
        <taxon>Pseudomonadota</taxon>
        <taxon>Alphaproteobacteria</taxon>
        <taxon>Hyphomicrobiales</taxon>
        <taxon>Vineibacter</taxon>
    </lineage>
</organism>
<dbReference type="Proteomes" id="UP000321638">
    <property type="component" value="Unassembled WGS sequence"/>
</dbReference>
<feature type="transmembrane region" description="Helical" evidence="1">
    <location>
        <begin position="95"/>
        <end position="115"/>
    </location>
</feature>
<dbReference type="RefSeq" id="WP_147848031.1">
    <property type="nucleotide sequence ID" value="NZ_VDUZ01000017.1"/>
</dbReference>
<name>A0A5C8PM67_9HYPH</name>
<dbReference type="OrthoDB" id="9809543at2"/>
<gene>
    <name evidence="2" type="ORF">FHP25_16420</name>
</gene>
<feature type="transmembrane region" description="Helical" evidence="1">
    <location>
        <begin position="69"/>
        <end position="89"/>
    </location>
</feature>
<evidence type="ECO:0000313" key="3">
    <source>
        <dbReference type="Proteomes" id="UP000321638"/>
    </source>
</evidence>
<dbReference type="EMBL" id="VDUZ01000017">
    <property type="protein sequence ID" value="TXL74658.1"/>
    <property type="molecule type" value="Genomic_DNA"/>
</dbReference>
<comment type="caution">
    <text evidence="2">The sequence shown here is derived from an EMBL/GenBank/DDBJ whole genome shotgun (WGS) entry which is preliminary data.</text>
</comment>
<keyword evidence="1" id="KW-0812">Transmembrane</keyword>
<dbReference type="Pfam" id="PF09955">
    <property type="entry name" value="DUF2189"/>
    <property type="match status" value="1"/>
</dbReference>
<protein>
    <submittedName>
        <fullName evidence="2">DUF2189 domain-containing protein</fullName>
    </submittedName>
</protein>
<keyword evidence="1" id="KW-0472">Membrane</keyword>
<keyword evidence="3" id="KW-1185">Reference proteome</keyword>
<feature type="transmembrane region" description="Helical" evidence="1">
    <location>
        <begin position="186"/>
        <end position="215"/>
    </location>
</feature>
<accession>A0A5C8PM67</accession>
<proteinExistence type="predicted"/>
<feature type="transmembrane region" description="Helical" evidence="1">
    <location>
        <begin position="140"/>
        <end position="166"/>
    </location>
</feature>
<evidence type="ECO:0000256" key="1">
    <source>
        <dbReference type="SAM" id="Phobius"/>
    </source>
</evidence>
<feature type="transmembrane region" description="Helical" evidence="1">
    <location>
        <begin position="246"/>
        <end position="274"/>
    </location>
</feature>
<sequence length="289" mass="30509">MATIRNPIEYANDSLKGLGHVLGSTFHAVGGADETRHAAPPVVSRIGFADLRDALAKGFNDFGAFRTDVIFLVLVYPVIGLVLARAAFGQDMLPLLFPLASGFALVGPVAAVGLYEMSRRREQGHEISWADAFGVVRSPAFGAIMVLGLLLVGIFGVWLFAAQLIYDMTLGPEPPASFLGFAHDVFTTSAGWTMIVVGVGVGFLFAVAVLAISVVSFPLMLDRGTALDTAVGTSIRAVKANPGPMAVWGMIVAGGLVLGSIPLFIGLIIVMPVLGHATWHLYRKVVPRP</sequence>
<keyword evidence="1" id="KW-1133">Transmembrane helix</keyword>
<dbReference type="AlphaFoldDB" id="A0A5C8PM67"/>
<reference evidence="2 3" key="1">
    <citation type="submission" date="2019-06" db="EMBL/GenBank/DDBJ databases">
        <title>New taxonomy in bacterial strain CC-CFT640, isolated from vineyard.</title>
        <authorList>
            <person name="Lin S.-Y."/>
            <person name="Tsai C.-F."/>
            <person name="Young C.-C."/>
        </authorList>
    </citation>
    <scope>NUCLEOTIDE SEQUENCE [LARGE SCALE GENOMIC DNA]</scope>
    <source>
        <strain evidence="2 3">CC-CFT640</strain>
    </source>
</reference>
<dbReference type="InterPro" id="IPR018692">
    <property type="entry name" value="DUF2189"/>
</dbReference>
<evidence type="ECO:0000313" key="2">
    <source>
        <dbReference type="EMBL" id="TXL74658.1"/>
    </source>
</evidence>